<accession>A0A0R3KUM8</accession>
<keyword evidence="2" id="KW-0255">Endonuclease</keyword>
<proteinExistence type="predicted"/>
<dbReference type="GO" id="GO:0003677">
    <property type="term" value="F:DNA binding"/>
    <property type="evidence" value="ECO:0007669"/>
    <property type="project" value="InterPro"/>
</dbReference>
<evidence type="ECO:0000256" key="2">
    <source>
        <dbReference type="ARBA" id="ARBA00022759"/>
    </source>
</evidence>
<evidence type="ECO:0000256" key="3">
    <source>
        <dbReference type="ARBA" id="ARBA00022801"/>
    </source>
</evidence>
<evidence type="ECO:0000259" key="4">
    <source>
        <dbReference type="Pfam" id="PF09126"/>
    </source>
</evidence>
<dbReference type="InterPro" id="IPR036388">
    <property type="entry name" value="WH-like_DNA-bd_sf"/>
</dbReference>
<dbReference type="SUPFAM" id="SSF52980">
    <property type="entry name" value="Restriction endonuclease-like"/>
    <property type="match status" value="1"/>
</dbReference>
<dbReference type="GO" id="GO:0009307">
    <property type="term" value="P:DNA restriction-modification system"/>
    <property type="evidence" value="ECO:0007669"/>
    <property type="project" value="InterPro"/>
</dbReference>
<dbReference type="InterPro" id="IPR037057">
    <property type="entry name" value="DNA_rep_MutH/T2_RE_sf"/>
</dbReference>
<name>A0A0R3KUM8_9BRAD</name>
<sequence>MAVDEVAHLCFLGLIIAKPEYLHGGAGNRDTKKGVSATGFANILWLVNSAAFRPSRFNGLNMDRFRELRKTLAGSERVAQFCRENLRRVVHRDVMQALLFDQYDYMKRLRANGGAPDILYREKIAILIGTYVNDRVVAARLDFPDLKRDEVVAVTPRSMVEEAMMRKEGLIA</sequence>
<dbReference type="Gene3D" id="3.40.600.10">
    <property type="entry name" value="DNA mismatch repair MutH/Restriction endonuclease, type II"/>
    <property type="match status" value="1"/>
</dbReference>
<dbReference type="InterPro" id="IPR011335">
    <property type="entry name" value="Restrct_endonuc-II-like"/>
</dbReference>
<organism evidence="5 6">
    <name type="scientific">Bradyrhizobium valentinum</name>
    <dbReference type="NCBI Taxonomy" id="1518501"/>
    <lineage>
        <taxon>Bacteria</taxon>
        <taxon>Pseudomonadati</taxon>
        <taxon>Pseudomonadota</taxon>
        <taxon>Alphaproteobacteria</taxon>
        <taxon>Hyphomicrobiales</taxon>
        <taxon>Nitrobacteraceae</taxon>
        <taxon>Bradyrhizobium</taxon>
    </lineage>
</organism>
<dbReference type="InterPro" id="IPR015210">
    <property type="entry name" value="NaeI"/>
</dbReference>
<protein>
    <recommendedName>
        <fullName evidence="4">Type II restriction enzyme NaeI domain-containing protein</fullName>
    </recommendedName>
</protein>
<gene>
    <name evidence="5" type="ORF">CP49_11975</name>
</gene>
<feature type="domain" description="Type II restriction enzyme NaeI" evidence="4">
    <location>
        <begin position="12"/>
        <end position="154"/>
    </location>
</feature>
<dbReference type="AlphaFoldDB" id="A0A0R3KUM8"/>
<comment type="caution">
    <text evidence="5">The sequence shown here is derived from an EMBL/GenBank/DDBJ whole genome shotgun (WGS) entry which is preliminary data.</text>
</comment>
<keyword evidence="3" id="KW-0378">Hydrolase</keyword>
<evidence type="ECO:0000313" key="6">
    <source>
        <dbReference type="Proteomes" id="UP000051913"/>
    </source>
</evidence>
<dbReference type="EMBL" id="LLXX01000173">
    <property type="protein sequence ID" value="KRQ99307.1"/>
    <property type="molecule type" value="Genomic_DNA"/>
</dbReference>
<dbReference type="GO" id="GO:0009036">
    <property type="term" value="F:type II site-specific deoxyribonuclease activity"/>
    <property type="evidence" value="ECO:0007669"/>
    <property type="project" value="InterPro"/>
</dbReference>
<dbReference type="Gene3D" id="1.10.10.10">
    <property type="entry name" value="Winged helix-like DNA-binding domain superfamily/Winged helix DNA-binding domain"/>
    <property type="match status" value="1"/>
</dbReference>
<dbReference type="Proteomes" id="UP000051913">
    <property type="component" value="Unassembled WGS sequence"/>
</dbReference>
<keyword evidence="6" id="KW-1185">Reference proteome</keyword>
<evidence type="ECO:0000313" key="5">
    <source>
        <dbReference type="EMBL" id="KRQ99307.1"/>
    </source>
</evidence>
<evidence type="ECO:0000256" key="1">
    <source>
        <dbReference type="ARBA" id="ARBA00022722"/>
    </source>
</evidence>
<dbReference type="Pfam" id="PF09126">
    <property type="entry name" value="NaeI"/>
    <property type="match status" value="1"/>
</dbReference>
<keyword evidence="1" id="KW-0540">Nuclease</keyword>
<reference evidence="5 6" key="1">
    <citation type="submission" date="2014-03" db="EMBL/GenBank/DDBJ databases">
        <title>Bradyrhizobium valentinum sp. nov., isolated from effective nodules of Lupinus mariae-josephae, a lupine endemic of basic-lime soils in Eastern Spain.</title>
        <authorList>
            <person name="Duran D."/>
            <person name="Rey L."/>
            <person name="Navarro A."/>
            <person name="Busquets A."/>
            <person name="Imperial J."/>
            <person name="Ruiz-Argueso T."/>
        </authorList>
    </citation>
    <scope>NUCLEOTIDE SEQUENCE [LARGE SCALE GENOMIC DNA]</scope>
    <source>
        <strain evidence="5 6">LmjM3</strain>
    </source>
</reference>